<proteinExistence type="predicted"/>
<sequence length="63" mass="6968">MFCKSFPAKLGSKLSTEEGSLGYRALTERGLIMRLTSTGIKTNSLEKDLLRGEIKEFINNASD</sequence>
<organism evidence="1 2">
    <name type="scientific">Prochlorococcus marinus str. PAC1</name>
    <dbReference type="NCBI Taxonomy" id="59924"/>
    <lineage>
        <taxon>Bacteria</taxon>
        <taxon>Bacillati</taxon>
        <taxon>Cyanobacteriota</taxon>
        <taxon>Cyanophyceae</taxon>
        <taxon>Synechococcales</taxon>
        <taxon>Prochlorococcaceae</taxon>
        <taxon>Prochlorococcus</taxon>
    </lineage>
</organism>
<protein>
    <submittedName>
        <fullName evidence="1">Uncharacterized protein</fullName>
    </submittedName>
</protein>
<dbReference type="Proteomes" id="UP000030392">
    <property type="component" value="Unassembled WGS sequence"/>
</dbReference>
<comment type="caution">
    <text evidence="1">The sequence shown here is derived from an EMBL/GenBank/DDBJ whole genome shotgun (WGS) entry which is preliminary data.</text>
</comment>
<dbReference type="EMBL" id="JNAX01000010">
    <property type="protein sequence ID" value="KGG20902.1"/>
    <property type="molecule type" value="Genomic_DNA"/>
</dbReference>
<reference evidence="2" key="1">
    <citation type="journal article" date="2014" name="Sci. Data">
        <title>Genomes of diverse isolates of the marine cyanobacterium Prochlorococcus.</title>
        <authorList>
            <person name="Biller S."/>
            <person name="Berube P."/>
            <person name="Thompson J."/>
            <person name="Kelly L."/>
            <person name="Roggensack S."/>
            <person name="Awad L."/>
            <person name="Roache-Johnson K."/>
            <person name="Ding H."/>
            <person name="Giovannoni S.J."/>
            <person name="Moore L.R."/>
            <person name="Chisholm S.W."/>
        </authorList>
    </citation>
    <scope>NUCLEOTIDE SEQUENCE [LARGE SCALE GENOMIC DNA]</scope>
    <source>
        <strain evidence="2">PAC1</strain>
    </source>
</reference>
<evidence type="ECO:0000313" key="2">
    <source>
        <dbReference type="Proteomes" id="UP000030392"/>
    </source>
</evidence>
<evidence type="ECO:0000313" key="1">
    <source>
        <dbReference type="EMBL" id="KGG20902.1"/>
    </source>
</evidence>
<gene>
    <name evidence="1" type="ORF">EV03_0839</name>
</gene>
<name>A0A0A2C5U3_PROMR</name>
<dbReference type="AlphaFoldDB" id="A0A0A2C5U3"/>
<accession>A0A0A2C5U3</accession>